<dbReference type="Gene3D" id="1.25.40.20">
    <property type="entry name" value="Ankyrin repeat-containing domain"/>
    <property type="match status" value="1"/>
</dbReference>
<dbReference type="Pfam" id="PF13637">
    <property type="entry name" value="Ank_4"/>
    <property type="match status" value="1"/>
</dbReference>
<keyword evidence="1" id="KW-0040">ANK repeat</keyword>
<evidence type="ECO:0000313" key="2">
    <source>
        <dbReference type="EMBL" id="CRZ05386.1"/>
    </source>
</evidence>
<dbReference type="SMART" id="SM00248">
    <property type="entry name" value="ANK"/>
    <property type="match status" value="2"/>
</dbReference>
<dbReference type="PROSITE" id="PS50088">
    <property type="entry name" value="ANK_REPEAT"/>
    <property type="match status" value="1"/>
</dbReference>
<dbReference type="InterPro" id="IPR036770">
    <property type="entry name" value="Ankyrin_rpt-contain_sf"/>
</dbReference>
<reference evidence="2" key="1">
    <citation type="submission" date="2015-04" db="EMBL/GenBank/DDBJ databases">
        <title>The genome sequence of the plant pathogenic Rhizarian Plasmodiophora brassicae reveals insights in its biotrophic life cycle and the origin of chitin synthesis.</title>
        <authorList>
            <person name="Schwelm A."/>
            <person name="Fogelqvist J."/>
            <person name="Knaust A."/>
            <person name="Julke S."/>
            <person name="Lilja T."/>
            <person name="Dhandapani V."/>
            <person name="Bonilla-Rosso G."/>
            <person name="Karlsson M."/>
            <person name="Shevchenko A."/>
            <person name="Choi S.R."/>
            <person name="Kim H.G."/>
            <person name="Park J.Y."/>
            <person name="Lim Y.P."/>
            <person name="Ludwig-Muller J."/>
            <person name="Dixelius C."/>
        </authorList>
    </citation>
    <scope>NUCLEOTIDE SEQUENCE</scope>
    <source>
        <tissue evidence="2">Potato root galls</tissue>
    </source>
</reference>
<organism evidence="2">
    <name type="scientific">Spongospora subterranea</name>
    <dbReference type="NCBI Taxonomy" id="70186"/>
    <lineage>
        <taxon>Eukaryota</taxon>
        <taxon>Sar</taxon>
        <taxon>Rhizaria</taxon>
        <taxon>Endomyxa</taxon>
        <taxon>Phytomyxea</taxon>
        <taxon>Plasmodiophorida</taxon>
        <taxon>Plasmodiophoridae</taxon>
        <taxon>Spongospora</taxon>
    </lineage>
</organism>
<feature type="non-terminal residue" evidence="2">
    <location>
        <position position="1"/>
    </location>
</feature>
<dbReference type="PROSITE" id="PS50297">
    <property type="entry name" value="ANK_REP_REGION"/>
    <property type="match status" value="1"/>
</dbReference>
<proteinExistence type="predicted"/>
<dbReference type="PANTHER" id="PTHR24183">
    <property type="entry name" value="FIBRONECTIN TYPE 3 AND ANKYRIN REPEAT DOMAINS PROTEIN 1"/>
    <property type="match status" value="1"/>
</dbReference>
<sequence>SEPVCEDILEAFQSRCSKAADLADQIGSQCIDILYKFEHDDDVAKYWFGDPRPIHTITLIKSRKEVAFILFNKGANVYVTDSNGNTPLLIAARFNLNNAARKIIEIIDGDSINNGDKRYQEINRINRSGDNALHIAIKFQNVEMVKTLLNAGVSCRIPDLNGKTADELSLLMMMKPGFFQSAAKIIQLLQQ</sequence>
<feature type="repeat" description="ANK" evidence="1">
    <location>
        <begin position="128"/>
        <end position="160"/>
    </location>
</feature>
<protein>
    <submittedName>
        <fullName evidence="2">Uncharacterized protein</fullName>
    </submittedName>
</protein>
<dbReference type="SUPFAM" id="SSF48403">
    <property type="entry name" value="Ankyrin repeat"/>
    <property type="match status" value="1"/>
</dbReference>
<dbReference type="InterPro" id="IPR002110">
    <property type="entry name" value="Ankyrin_rpt"/>
</dbReference>
<name>A0A0H5QUZ3_9EUKA</name>
<dbReference type="AlphaFoldDB" id="A0A0H5QUZ3"/>
<dbReference type="PANTHER" id="PTHR24183:SF1">
    <property type="entry name" value="FIBRONECTIN TYPE 3 AND ANKYRIN REPEAT DOMAINS PROTEIN 1"/>
    <property type="match status" value="1"/>
</dbReference>
<dbReference type="Pfam" id="PF13857">
    <property type="entry name" value="Ank_5"/>
    <property type="match status" value="1"/>
</dbReference>
<evidence type="ECO:0000256" key="1">
    <source>
        <dbReference type="PROSITE-ProRule" id="PRU00023"/>
    </source>
</evidence>
<accession>A0A0H5QUZ3</accession>
<dbReference type="GO" id="GO:0005634">
    <property type="term" value="C:nucleus"/>
    <property type="evidence" value="ECO:0007669"/>
    <property type="project" value="TreeGrafter"/>
</dbReference>
<dbReference type="EMBL" id="HACM01004944">
    <property type="protein sequence ID" value="CRZ05386.1"/>
    <property type="molecule type" value="Transcribed_RNA"/>
</dbReference>